<dbReference type="PRINTS" id="PR00081">
    <property type="entry name" value="GDHRDH"/>
</dbReference>
<dbReference type="Gene3D" id="3.40.50.720">
    <property type="entry name" value="NAD(P)-binding Rossmann-like Domain"/>
    <property type="match status" value="1"/>
</dbReference>
<dbReference type="SUPFAM" id="SSF51735">
    <property type="entry name" value="NAD(P)-binding Rossmann-fold domains"/>
    <property type="match status" value="1"/>
</dbReference>
<dbReference type="InterPro" id="IPR036291">
    <property type="entry name" value="NAD(P)-bd_dom_sf"/>
</dbReference>
<dbReference type="InterPro" id="IPR002347">
    <property type="entry name" value="SDR_fam"/>
</dbReference>
<dbReference type="GO" id="GO:0016491">
    <property type="term" value="F:oxidoreductase activity"/>
    <property type="evidence" value="ECO:0007669"/>
    <property type="project" value="UniProtKB-KW"/>
</dbReference>
<dbReference type="PANTHER" id="PTHR43477:SF1">
    <property type="entry name" value="DIHYDROANTICAPSIN 7-DEHYDROGENASE"/>
    <property type="match status" value="1"/>
</dbReference>
<dbReference type="PANTHER" id="PTHR43477">
    <property type="entry name" value="DIHYDROANTICAPSIN 7-DEHYDROGENASE"/>
    <property type="match status" value="1"/>
</dbReference>
<dbReference type="AlphaFoldDB" id="A0A1H1LLP2"/>
<accession>A0A1H1LLP2</accession>
<comment type="similarity">
    <text evidence="1">Belongs to the short-chain dehydrogenases/reductases (SDR) family.</text>
</comment>
<gene>
    <name evidence="3" type="ORF">SAMN04489752_0159</name>
</gene>
<organism evidence="3 4">
    <name type="scientific">Brevibacterium siliguriense</name>
    <dbReference type="NCBI Taxonomy" id="1136497"/>
    <lineage>
        <taxon>Bacteria</taxon>
        <taxon>Bacillati</taxon>
        <taxon>Actinomycetota</taxon>
        <taxon>Actinomycetes</taxon>
        <taxon>Micrococcales</taxon>
        <taxon>Brevibacteriaceae</taxon>
        <taxon>Brevibacterium</taxon>
    </lineage>
</organism>
<dbReference type="Pfam" id="PF13561">
    <property type="entry name" value="adh_short_C2"/>
    <property type="match status" value="1"/>
</dbReference>
<dbReference type="InterPro" id="IPR051122">
    <property type="entry name" value="SDR_DHRS6-like"/>
</dbReference>
<dbReference type="CDD" id="cd11731">
    <property type="entry name" value="Lin1944_like_SDR_c"/>
    <property type="match status" value="1"/>
</dbReference>
<name>A0A1H1LLP2_9MICO</name>
<reference evidence="4" key="1">
    <citation type="submission" date="2016-10" db="EMBL/GenBank/DDBJ databases">
        <authorList>
            <person name="Varghese N."/>
            <person name="Submissions S."/>
        </authorList>
    </citation>
    <scope>NUCLEOTIDE SEQUENCE [LARGE SCALE GENOMIC DNA]</scope>
    <source>
        <strain evidence="4">DSM 23676</strain>
    </source>
</reference>
<dbReference type="EMBL" id="LT629766">
    <property type="protein sequence ID" value="SDR75474.1"/>
    <property type="molecule type" value="Genomic_DNA"/>
</dbReference>
<proteinExistence type="inferred from homology"/>
<sequence length="197" mass="20616">MKVLIIGATGHVGAAAVRALEGKHELIRVGRSTNPSVDLDDPATIEALFTEVGDVDAIICTAGHVPFKPVTELTREDFESGFYGKTLAQLDLVRIGLPHVREGGSITLTTGVTARAAIPTGSAAAMASGAIESFVMAAAGEMPRGIRINVASPTVLESATHFHDFFPGFPPASDEAVGNLYRRAVESIDNGTTYVLD</sequence>
<dbReference type="STRING" id="1136497.SAMN04489752_0159"/>
<dbReference type="NCBIfam" id="NF005754">
    <property type="entry name" value="PRK07578.1"/>
    <property type="match status" value="1"/>
</dbReference>
<protein>
    <submittedName>
        <fullName evidence="3">NADP-dependent 3-hydroxy acid dehydrogenase YdfG</fullName>
    </submittedName>
</protein>
<evidence type="ECO:0000313" key="4">
    <source>
        <dbReference type="Proteomes" id="UP000199597"/>
    </source>
</evidence>
<keyword evidence="2" id="KW-0560">Oxidoreductase</keyword>
<dbReference type="RefSeq" id="WP_092009153.1">
    <property type="nucleotide sequence ID" value="NZ_LT629766.1"/>
</dbReference>
<dbReference type="Proteomes" id="UP000199597">
    <property type="component" value="Chromosome I"/>
</dbReference>
<keyword evidence="4" id="KW-1185">Reference proteome</keyword>
<evidence type="ECO:0000313" key="3">
    <source>
        <dbReference type="EMBL" id="SDR75474.1"/>
    </source>
</evidence>
<evidence type="ECO:0000256" key="2">
    <source>
        <dbReference type="ARBA" id="ARBA00023002"/>
    </source>
</evidence>
<dbReference type="OrthoDB" id="9787486at2"/>
<evidence type="ECO:0000256" key="1">
    <source>
        <dbReference type="ARBA" id="ARBA00006484"/>
    </source>
</evidence>